<evidence type="ECO:0000256" key="3">
    <source>
        <dbReference type="SAM" id="Phobius"/>
    </source>
</evidence>
<dbReference type="InterPro" id="IPR036915">
    <property type="entry name" value="Cyclin-like_sf"/>
</dbReference>
<reference evidence="4 5" key="2">
    <citation type="journal article" date="2022" name="Mol. Biol. Evol.">
        <title>Comparative Genomics Reveals Insights into the Divergent Evolution of Astigmatic Mites and Household Pest Adaptations.</title>
        <authorList>
            <person name="Xiong Q."/>
            <person name="Wan A.T."/>
            <person name="Liu X."/>
            <person name="Fung C.S."/>
            <person name="Xiao X."/>
            <person name="Malainual N."/>
            <person name="Hou J."/>
            <person name="Wang L."/>
            <person name="Wang M."/>
            <person name="Yang K.Y."/>
            <person name="Cui Y."/>
            <person name="Leung E.L."/>
            <person name="Nong W."/>
            <person name="Shin S.K."/>
            <person name="Au S.W."/>
            <person name="Jeong K.Y."/>
            <person name="Chew F.T."/>
            <person name="Hui J.H."/>
            <person name="Leung T.F."/>
            <person name="Tungtrongchitr A."/>
            <person name="Zhong N."/>
            <person name="Liu Z."/>
            <person name="Tsui S.K."/>
        </authorList>
    </citation>
    <scope>NUCLEOTIDE SEQUENCE [LARGE SCALE GENOMIC DNA]</scope>
    <source>
        <strain evidence="4">Derp</strain>
    </source>
</reference>
<dbReference type="Proteomes" id="UP000887458">
    <property type="component" value="Unassembled WGS sequence"/>
</dbReference>
<dbReference type="PANTHER" id="PTHR15615:SF108">
    <property type="entry name" value="PROTEIN CNPPD1"/>
    <property type="match status" value="1"/>
</dbReference>
<dbReference type="SUPFAM" id="SSF47954">
    <property type="entry name" value="Cyclin-like"/>
    <property type="match status" value="1"/>
</dbReference>
<keyword evidence="4" id="KW-0808">Transferase</keyword>
<evidence type="ECO:0000313" key="4">
    <source>
        <dbReference type="EMBL" id="KAH9413701.1"/>
    </source>
</evidence>
<keyword evidence="3" id="KW-0812">Transmembrane</keyword>
<protein>
    <recommendedName>
        <fullName evidence="2">Protein CNPPD1</fullName>
    </recommendedName>
</protein>
<reference evidence="4 5" key="1">
    <citation type="journal article" date="2018" name="J. Allergy Clin. Immunol.">
        <title>High-quality assembly of Dermatophagoides pteronyssinus genome and transcriptome reveals a wide range of novel allergens.</title>
        <authorList>
            <person name="Liu X.Y."/>
            <person name="Yang K.Y."/>
            <person name="Wang M.Q."/>
            <person name="Kwok J.S."/>
            <person name="Zeng X."/>
            <person name="Yang Z."/>
            <person name="Xiao X.J."/>
            <person name="Lau C.P."/>
            <person name="Li Y."/>
            <person name="Huang Z.M."/>
            <person name="Ba J.G."/>
            <person name="Yim A.K."/>
            <person name="Ouyang C.Y."/>
            <person name="Ngai S.M."/>
            <person name="Chan T.F."/>
            <person name="Leung E.L."/>
            <person name="Liu L."/>
            <person name="Liu Z.G."/>
            <person name="Tsui S.K."/>
        </authorList>
    </citation>
    <scope>NUCLEOTIDE SEQUENCE [LARGE SCALE GENOMIC DNA]</scope>
    <source>
        <strain evidence="4">Derp</strain>
    </source>
</reference>
<keyword evidence="4" id="KW-0418">Kinase</keyword>
<keyword evidence="3" id="KW-0472">Membrane</keyword>
<dbReference type="GO" id="GO:0016301">
    <property type="term" value="F:kinase activity"/>
    <property type="evidence" value="ECO:0007669"/>
    <property type="project" value="UniProtKB-KW"/>
</dbReference>
<organism evidence="4 5">
    <name type="scientific">Dermatophagoides pteronyssinus</name>
    <name type="common">European house dust mite</name>
    <dbReference type="NCBI Taxonomy" id="6956"/>
    <lineage>
        <taxon>Eukaryota</taxon>
        <taxon>Metazoa</taxon>
        <taxon>Ecdysozoa</taxon>
        <taxon>Arthropoda</taxon>
        <taxon>Chelicerata</taxon>
        <taxon>Arachnida</taxon>
        <taxon>Acari</taxon>
        <taxon>Acariformes</taxon>
        <taxon>Sarcoptiformes</taxon>
        <taxon>Astigmata</taxon>
        <taxon>Psoroptidia</taxon>
        <taxon>Analgoidea</taxon>
        <taxon>Pyroglyphidae</taxon>
        <taxon>Dermatophagoidinae</taxon>
        <taxon>Dermatophagoides</taxon>
    </lineage>
</organism>
<keyword evidence="5" id="KW-1185">Reference proteome</keyword>
<name>A0ABQ8ITS0_DERPT</name>
<proteinExistence type="inferred from homology"/>
<feature type="transmembrane region" description="Helical" evidence="3">
    <location>
        <begin position="158"/>
        <end position="186"/>
    </location>
</feature>
<dbReference type="EMBL" id="NJHN03000120">
    <property type="protein sequence ID" value="KAH9413701.1"/>
    <property type="molecule type" value="Genomic_DNA"/>
</dbReference>
<evidence type="ECO:0000256" key="2">
    <source>
        <dbReference type="ARBA" id="ARBA00040808"/>
    </source>
</evidence>
<comment type="similarity">
    <text evidence="1">Belongs to the CNPPD1 family.</text>
</comment>
<sequence>MQKRLGKLDINYASFILHQAALSPASVILAMIYLDRLKKMNSTYLDRMTSSELFVASLVVATKFLYDKGGADMVYNDEWATFANIDLEDLNQLERDFLDAIQWSCYVRPETFMEQMIKMEGLISLNEYRKRNRNTMTYMEMISSFKYLRHFYDKDNELLWSNLVTLINGILICTAAYAIAIGVVIASTSLVATAVHRNLNDNDNQNHSISTFIVENDHRILSEFNWTTNTLGDDNDLPISISKIFLSTKNFLTIRHHNKHQQNRRKYPLSNHYRQQRQQIEYESRFHIIIEPLESADAISSLPVTRQILVRMEHFCGSLNRRKHLPFIVDHKFNVESHEQLTINSFDCDHSNAVTES</sequence>
<gene>
    <name evidence="4" type="primary">CNPPD1</name>
    <name evidence="4" type="ORF">DERP_009405</name>
</gene>
<dbReference type="Pfam" id="PF08613">
    <property type="entry name" value="Cyclin"/>
    <property type="match status" value="1"/>
</dbReference>
<evidence type="ECO:0000313" key="5">
    <source>
        <dbReference type="Proteomes" id="UP000887458"/>
    </source>
</evidence>
<keyword evidence="3" id="KW-1133">Transmembrane helix</keyword>
<dbReference type="CDD" id="cd20557">
    <property type="entry name" value="CYCLIN_ScPCL1-like"/>
    <property type="match status" value="1"/>
</dbReference>
<comment type="caution">
    <text evidence="4">The sequence shown here is derived from an EMBL/GenBank/DDBJ whole genome shotgun (WGS) entry which is preliminary data.</text>
</comment>
<dbReference type="Gene3D" id="1.10.472.10">
    <property type="entry name" value="Cyclin-like"/>
    <property type="match status" value="1"/>
</dbReference>
<dbReference type="InterPro" id="IPR013922">
    <property type="entry name" value="Cyclin_PHO80-like"/>
</dbReference>
<feature type="transmembrane region" description="Helical" evidence="3">
    <location>
        <begin position="12"/>
        <end position="34"/>
    </location>
</feature>
<dbReference type="PANTHER" id="PTHR15615">
    <property type="match status" value="1"/>
</dbReference>
<accession>A0ABQ8ITS0</accession>
<evidence type="ECO:0000256" key="1">
    <source>
        <dbReference type="ARBA" id="ARBA00038508"/>
    </source>
</evidence>